<keyword evidence="1" id="KW-1133">Transmembrane helix</keyword>
<evidence type="ECO:0000313" key="5">
    <source>
        <dbReference type="Proteomes" id="UP001050808"/>
    </source>
</evidence>
<dbReference type="Gene3D" id="2.60.40.2230">
    <property type="entry name" value="Uncharacterised protein YcnI-like PF07987, DUF1775"/>
    <property type="match status" value="1"/>
</dbReference>
<dbReference type="EMBL" id="BNDY01000021">
    <property type="protein sequence ID" value="GHI43600.1"/>
    <property type="molecule type" value="Genomic_DNA"/>
</dbReference>
<name>A0ABQ3R245_9ACTN</name>
<keyword evidence="2" id="KW-0732">Signal</keyword>
<organism evidence="4 5">
    <name type="scientific">Streptomyces violascens</name>
    <dbReference type="NCBI Taxonomy" id="67381"/>
    <lineage>
        <taxon>Bacteria</taxon>
        <taxon>Bacillati</taxon>
        <taxon>Actinomycetota</taxon>
        <taxon>Actinomycetes</taxon>
        <taxon>Kitasatosporales</taxon>
        <taxon>Streptomycetaceae</taxon>
        <taxon>Streptomyces</taxon>
    </lineage>
</organism>
<feature type="transmembrane region" description="Helical" evidence="1">
    <location>
        <begin position="203"/>
        <end position="224"/>
    </location>
</feature>
<protein>
    <submittedName>
        <fullName evidence="4">Membrane protein</fullName>
    </submittedName>
</protein>
<keyword evidence="1" id="KW-0812">Transmembrane</keyword>
<feature type="domain" description="YncI copper-binding" evidence="3">
    <location>
        <begin position="33"/>
        <end position="179"/>
    </location>
</feature>
<dbReference type="Proteomes" id="UP001050808">
    <property type="component" value="Unassembled WGS sequence"/>
</dbReference>
<keyword evidence="5" id="KW-1185">Reference proteome</keyword>
<evidence type="ECO:0000259" key="3">
    <source>
        <dbReference type="Pfam" id="PF07987"/>
    </source>
</evidence>
<gene>
    <name evidence="4" type="ORF">Sviol_80080</name>
</gene>
<feature type="chain" id="PRO_5046377639" evidence="2">
    <location>
        <begin position="33"/>
        <end position="232"/>
    </location>
</feature>
<dbReference type="RefSeq" id="WP_189967676.1">
    <property type="nucleotide sequence ID" value="NZ_BMUA01000020.1"/>
</dbReference>
<proteinExistence type="predicted"/>
<feature type="signal peptide" evidence="2">
    <location>
        <begin position="1"/>
        <end position="32"/>
    </location>
</feature>
<dbReference type="CDD" id="cd08545">
    <property type="entry name" value="YcnI_like"/>
    <property type="match status" value="1"/>
</dbReference>
<dbReference type="InterPro" id="IPR012533">
    <property type="entry name" value="YcnI-copper_dom"/>
</dbReference>
<evidence type="ECO:0000313" key="4">
    <source>
        <dbReference type="EMBL" id="GHI43600.1"/>
    </source>
</evidence>
<sequence>MPHRTRTWIRRTATLGILSTAGVLLTAGGAWAHVTVQPGTAAPGATDQAVSFRVPNEEDQAGTTKVEVFLPTDHPIASTLIAPIPGWTEQAQTTKLAKPIHTDDGDITEAVTQVTWSGGTIAPGHYQDFTLDFGQLPSDTDRLTFKALQTYSNGDVVRWIDASNPGQPEPQHPAPVLSLVAPAAAPKTAAATVRSTNDSTARAFGIAGLGVGALSLAAAAYAVIRLRRTNRS</sequence>
<reference evidence="4" key="1">
    <citation type="submission" date="2024-05" db="EMBL/GenBank/DDBJ databases">
        <title>Whole genome shotgun sequence of Streptomyces violascens NBRC 12920.</title>
        <authorList>
            <person name="Komaki H."/>
            <person name="Tamura T."/>
        </authorList>
    </citation>
    <scope>NUCLEOTIDE SEQUENCE</scope>
    <source>
        <strain evidence="4">NBRC 12920</strain>
    </source>
</reference>
<evidence type="ECO:0000256" key="1">
    <source>
        <dbReference type="SAM" id="Phobius"/>
    </source>
</evidence>
<accession>A0ABQ3R245</accession>
<keyword evidence="1" id="KW-0472">Membrane</keyword>
<comment type="caution">
    <text evidence="4">The sequence shown here is derived from an EMBL/GenBank/DDBJ whole genome shotgun (WGS) entry which is preliminary data.</text>
</comment>
<dbReference type="Pfam" id="PF07987">
    <property type="entry name" value="DUF1775"/>
    <property type="match status" value="1"/>
</dbReference>
<evidence type="ECO:0000256" key="2">
    <source>
        <dbReference type="SAM" id="SignalP"/>
    </source>
</evidence>
<dbReference type="InterPro" id="IPR038507">
    <property type="entry name" value="YcnI-like_sf"/>
</dbReference>